<dbReference type="InterPro" id="IPR016193">
    <property type="entry name" value="Cytidine_deaminase-like"/>
</dbReference>
<sequence length="337" mass="37787">MERCIQLAKNGIGSTYPNPLVGSVIVHNHKIIGEGWHQQAGLPHAEVNAINSVKNKELLQEATIYVSLEPCSHFGKTPPCANLIIEHKIPKIVIGCVDSFSEVAGRGIEKLKNAGCEVIVGVLEPECLSLNKRFFTYHNKKRPYIFLKWAQSNDGYIAPENNTKITWISNSFSKQLVHKLRSEEQGILVGTNTALTDNPKLNTREWFGKSPTRIVIDKSLKITNSYSLLDGSVKTIVFTEKEKKSNFNVVYEKIDFTKAIAQQICNVLYQHQLQSVIIEGGTKTLQTFIDENLWDEAFVFEGNNSFKKGIKAPILPESTLHSTKKNSTDNLKIFSND</sequence>
<dbReference type="Pfam" id="PF01872">
    <property type="entry name" value="RibD_C"/>
    <property type="match status" value="1"/>
</dbReference>
<comment type="catalytic activity">
    <reaction evidence="12">
        <text>2,5-diamino-6-hydroxy-4-(5-phosphoribosylamino)-pyrimidine + H2O + H(+) = 5-amino-6-(5-phospho-D-ribosylamino)uracil + NH4(+)</text>
        <dbReference type="Rhea" id="RHEA:21868"/>
        <dbReference type="ChEBI" id="CHEBI:15377"/>
        <dbReference type="ChEBI" id="CHEBI:15378"/>
        <dbReference type="ChEBI" id="CHEBI:28938"/>
        <dbReference type="ChEBI" id="CHEBI:58453"/>
        <dbReference type="ChEBI" id="CHEBI:58614"/>
        <dbReference type="EC" id="3.5.4.26"/>
    </reaction>
</comment>
<dbReference type="PANTHER" id="PTHR38011:SF7">
    <property type="entry name" value="2,5-DIAMINO-6-RIBOSYLAMINO-4(3H)-PYRIMIDINONE 5'-PHOSPHATE REDUCTASE"/>
    <property type="match status" value="1"/>
</dbReference>
<comment type="similarity">
    <text evidence="5 12">In the C-terminal section; belongs to the HTP reductase family.</text>
</comment>
<protein>
    <recommendedName>
        <fullName evidence="12">Riboflavin biosynthesis protein RibD</fullName>
    </recommendedName>
    <domain>
        <recommendedName>
            <fullName evidence="12">Diaminohydroxyphosphoribosylaminopyrimidine deaminase</fullName>
            <shortName evidence="12">DRAP deaminase</shortName>
            <ecNumber evidence="12">3.5.4.26</ecNumber>
        </recommendedName>
        <alternativeName>
            <fullName evidence="12">Riboflavin-specific deaminase</fullName>
        </alternativeName>
    </domain>
    <domain>
        <recommendedName>
            <fullName evidence="12">5-amino-6-(5-phosphoribosylamino)uracil reductase</fullName>
            <ecNumber evidence="12">1.1.1.193</ecNumber>
        </recommendedName>
        <alternativeName>
            <fullName evidence="12">HTP reductase</fullName>
        </alternativeName>
    </domain>
</protein>
<dbReference type="EC" id="3.5.4.26" evidence="12"/>
<dbReference type="PIRSF" id="PIRSF006769">
    <property type="entry name" value="RibD"/>
    <property type="match status" value="1"/>
</dbReference>
<proteinExistence type="inferred from homology"/>
<comment type="cofactor">
    <cofactor evidence="12">
        <name>Zn(2+)</name>
        <dbReference type="ChEBI" id="CHEBI:29105"/>
    </cofactor>
    <text evidence="12">Binds 1 zinc ion.</text>
</comment>
<keyword evidence="7 12" id="KW-0479">Metal-binding</keyword>
<evidence type="ECO:0000313" key="14">
    <source>
        <dbReference type="EMBL" id="MFD0962795.1"/>
    </source>
</evidence>
<dbReference type="InterPro" id="IPR002125">
    <property type="entry name" value="CMP_dCMP_dom"/>
</dbReference>
<dbReference type="InterPro" id="IPR050765">
    <property type="entry name" value="Riboflavin_Biosynth_HTPR"/>
</dbReference>
<dbReference type="InterPro" id="IPR002734">
    <property type="entry name" value="RibDG_C"/>
</dbReference>
<comment type="function">
    <text evidence="1 12">Converts 2,5-diamino-6-(ribosylamino)-4(3h)-pyrimidinone 5'-phosphate into 5-amino-6-(ribosylamino)-2,4(1h,3h)-pyrimidinedione 5'-phosphate.</text>
</comment>
<comment type="caution">
    <text evidence="14">The sequence shown here is derived from an EMBL/GenBank/DDBJ whole genome shotgun (WGS) entry which is preliminary data.</text>
</comment>
<keyword evidence="6 12" id="KW-0686">Riboflavin biosynthesis</keyword>
<keyword evidence="12 14" id="KW-0378">Hydrolase</keyword>
<dbReference type="GO" id="GO:0008703">
    <property type="term" value="F:5-amino-6-(5-phosphoribosylamino)uracil reductase activity"/>
    <property type="evidence" value="ECO:0007669"/>
    <property type="project" value="UniProtKB-EC"/>
</dbReference>
<dbReference type="CDD" id="cd01284">
    <property type="entry name" value="Riboflavin_deaminase-reductase"/>
    <property type="match status" value="1"/>
</dbReference>
<reference evidence="15" key="1">
    <citation type="journal article" date="2019" name="Int. J. Syst. Evol. Microbiol.">
        <title>The Global Catalogue of Microorganisms (GCM) 10K type strain sequencing project: providing services to taxonomists for standard genome sequencing and annotation.</title>
        <authorList>
            <consortium name="The Broad Institute Genomics Platform"/>
            <consortium name="The Broad Institute Genome Sequencing Center for Infectious Disease"/>
            <person name="Wu L."/>
            <person name="Ma J."/>
        </authorList>
    </citation>
    <scope>NUCLEOTIDE SEQUENCE [LARGE SCALE GENOMIC DNA]</scope>
    <source>
        <strain evidence="15">CCUG 62114</strain>
    </source>
</reference>
<keyword evidence="10 12" id="KW-0560">Oxidoreductase</keyword>
<dbReference type="Pfam" id="PF00383">
    <property type="entry name" value="dCMP_cyt_deam_1"/>
    <property type="match status" value="1"/>
</dbReference>
<dbReference type="InterPro" id="IPR024072">
    <property type="entry name" value="DHFR-like_dom_sf"/>
</dbReference>
<keyword evidence="15" id="KW-1185">Reference proteome</keyword>
<dbReference type="Proteomes" id="UP001596997">
    <property type="component" value="Unassembled WGS sequence"/>
</dbReference>
<evidence type="ECO:0000256" key="2">
    <source>
        <dbReference type="ARBA" id="ARBA00004882"/>
    </source>
</evidence>
<gene>
    <name evidence="14" type="primary">ribD</name>
    <name evidence="14" type="ORF">ACFQ1O_02110</name>
</gene>
<evidence type="ECO:0000259" key="13">
    <source>
        <dbReference type="PROSITE" id="PS51747"/>
    </source>
</evidence>
<evidence type="ECO:0000256" key="9">
    <source>
        <dbReference type="ARBA" id="ARBA00022857"/>
    </source>
</evidence>
<dbReference type="Gene3D" id="3.40.140.10">
    <property type="entry name" value="Cytidine Deaminase, domain 2"/>
    <property type="match status" value="1"/>
</dbReference>
<accession>A0ABW3HZW6</accession>
<dbReference type="SUPFAM" id="SSF53597">
    <property type="entry name" value="Dihydrofolate reductase-like"/>
    <property type="match status" value="1"/>
</dbReference>
<keyword evidence="11" id="KW-0511">Multifunctional enzyme</keyword>
<evidence type="ECO:0000256" key="3">
    <source>
        <dbReference type="ARBA" id="ARBA00004910"/>
    </source>
</evidence>
<dbReference type="NCBIfam" id="TIGR00326">
    <property type="entry name" value="eubact_ribD"/>
    <property type="match status" value="1"/>
</dbReference>
<comment type="catalytic activity">
    <reaction evidence="12">
        <text>5-amino-6-(5-phospho-D-ribitylamino)uracil + NADP(+) = 5-amino-6-(5-phospho-D-ribosylamino)uracil + NADPH + H(+)</text>
        <dbReference type="Rhea" id="RHEA:17845"/>
        <dbReference type="ChEBI" id="CHEBI:15378"/>
        <dbReference type="ChEBI" id="CHEBI:57783"/>
        <dbReference type="ChEBI" id="CHEBI:58349"/>
        <dbReference type="ChEBI" id="CHEBI:58421"/>
        <dbReference type="ChEBI" id="CHEBI:58453"/>
        <dbReference type="EC" id="1.1.1.193"/>
    </reaction>
</comment>
<evidence type="ECO:0000256" key="4">
    <source>
        <dbReference type="ARBA" id="ARBA00005259"/>
    </source>
</evidence>
<evidence type="ECO:0000256" key="5">
    <source>
        <dbReference type="ARBA" id="ARBA00007417"/>
    </source>
</evidence>
<organism evidence="14 15">
    <name type="scientific">Pseudofulvibacter geojedonensis</name>
    <dbReference type="NCBI Taxonomy" id="1123758"/>
    <lineage>
        <taxon>Bacteria</taxon>
        <taxon>Pseudomonadati</taxon>
        <taxon>Bacteroidota</taxon>
        <taxon>Flavobacteriia</taxon>
        <taxon>Flavobacteriales</taxon>
        <taxon>Flavobacteriaceae</taxon>
        <taxon>Pseudofulvibacter</taxon>
    </lineage>
</organism>
<comment type="similarity">
    <text evidence="4 12">In the N-terminal section; belongs to the cytidine and deoxycytidylate deaminase family.</text>
</comment>
<dbReference type="InterPro" id="IPR004794">
    <property type="entry name" value="Eubact_RibD"/>
</dbReference>
<dbReference type="PROSITE" id="PS51747">
    <property type="entry name" value="CYT_DCMP_DEAMINASES_2"/>
    <property type="match status" value="1"/>
</dbReference>
<dbReference type="PROSITE" id="PS00903">
    <property type="entry name" value="CYT_DCMP_DEAMINASES_1"/>
    <property type="match status" value="1"/>
</dbReference>
<keyword evidence="8 12" id="KW-0862">Zinc</keyword>
<feature type="domain" description="CMP/dCMP-type deaminase" evidence="13">
    <location>
        <begin position="1"/>
        <end position="119"/>
    </location>
</feature>
<evidence type="ECO:0000313" key="15">
    <source>
        <dbReference type="Proteomes" id="UP001596997"/>
    </source>
</evidence>
<evidence type="ECO:0000256" key="11">
    <source>
        <dbReference type="ARBA" id="ARBA00023268"/>
    </source>
</evidence>
<evidence type="ECO:0000256" key="10">
    <source>
        <dbReference type="ARBA" id="ARBA00023002"/>
    </source>
</evidence>
<evidence type="ECO:0000256" key="12">
    <source>
        <dbReference type="PIRNR" id="PIRNR006769"/>
    </source>
</evidence>
<comment type="pathway">
    <text evidence="2 12">Cofactor biosynthesis; riboflavin biosynthesis; 5-amino-6-(D-ribitylamino)uracil from GTP: step 2/4.</text>
</comment>
<dbReference type="RefSeq" id="WP_377713220.1">
    <property type="nucleotide sequence ID" value="NZ_JBHTJM010000002.1"/>
</dbReference>
<evidence type="ECO:0000256" key="1">
    <source>
        <dbReference type="ARBA" id="ARBA00002151"/>
    </source>
</evidence>
<evidence type="ECO:0000256" key="7">
    <source>
        <dbReference type="ARBA" id="ARBA00022723"/>
    </source>
</evidence>
<dbReference type="Gene3D" id="3.40.430.10">
    <property type="entry name" value="Dihydrofolate Reductase, subunit A"/>
    <property type="match status" value="1"/>
</dbReference>
<dbReference type="SUPFAM" id="SSF53927">
    <property type="entry name" value="Cytidine deaminase-like"/>
    <property type="match status" value="1"/>
</dbReference>
<comment type="pathway">
    <text evidence="3 12">Cofactor biosynthesis; riboflavin biosynthesis; 5-amino-6-(D-ribitylamino)uracil from GTP: step 3/4.</text>
</comment>
<dbReference type="GO" id="GO:0008835">
    <property type="term" value="F:diaminohydroxyphosphoribosylaminopyrimidine deaminase activity"/>
    <property type="evidence" value="ECO:0007669"/>
    <property type="project" value="UniProtKB-EC"/>
</dbReference>
<dbReference type="InterPro" id="IPR016192">
    <property type="entry name" value="APOBEC/CMP_deaminase_Zn-bd"/>
</dbReference>
<evidence type="ECO:0000256" key="6">
    <source>
        <dbReference type="ARBA" id="ARBA00022619"/>
    </source>
</evidence>
<name>A0ABW3HZW6_9FLAO</name>
<evidence type="ECO:0000256" key="8">
    <source>
        <dbReference type="ARBA" id="ARBA00022833"/>
    </source>
</evidence>
<dbReference type="EC" id="1.1.1.193" evidence="12"/>
<dbReference type="PANTHER" id="PTHR38011">
    <property type="entry name" value="DIHYDROFOLATE REDUCTASE FAMILY PROTEIN (AFU_ORTHOLOGUE AFUA_8G06820)"/>
    <property type="match status" value="1"/>
</dbReference>
<dbReference type="EMBL" id="JBHTJM010000002">
    <property type="protein sequence ID" value="MFD0962795.1"/>
    <property type="molecule type" value="Genomic_DNA"/>
</dbReference>
<keyword evidence="9 12" id="KW-0521">NADP</keyword>